<gene>
    <name evidence="2" type="ORF">Pan181_45320</name>
</gene>
<evidence type="ECO:0000313" key="3">
    <source>
        <dbReference type="Proteomes" id="UP000315750"/>
    </source>
</evidence>
<organism evidence="2 3">
    <name type="scientific">Aeoliella mucimassa</name>
    <dbReference type="NCBI Taxonomy" id="2527972"/>
    <lineage>
        <taxon>Bacteria</taxon>
        <taxon>Pseudomonadati</taxon>
        <taxon>Planctomycetota</taxon>
        <taxon>Planctomycetia</taxon>
        <taxon>Pirellulales</taxon>
        <taxon>Lacipirellulaceae</taxon>
        <taxon>Aeoliella</taxon>
    </lineage>
</organism>
<feature type="transmembrane region" description="Helical" evidence="1">
    <location>
        <begin position="142"/>
        <end position="163"/>
    </location>
</feature>
<dbReference type="Proteomes" id="UP000315750">
    <property type="component" value="Chromosome"/>
</dbReference>
<sequence>MPDDPQSLRLDESDREELEQIGDQHDAYLQELKEQQKIHSQTPGVSEVDALLNLAWRGYWAGVLGTALGGAVPATFIFPCVGTLLAFFTFGFVAIFLALFAAILYVLLRGRLSVLNAMTWAGAMSGCLVVEDQIGAGHVDDVLGWLAMTLAGLSGGVGARVMVRRSLRKYKRVEGRGSRIWWRFELKDLLIQTTFIAVVVAMLKLSGLLYWLGAISLAAGVSVLITLQLAIFDQVVGVLPDKCKTQTQS</sequence>
<keyword evidence="3" id="KW-1185">Reference proteome</keyword>
<dbReference type="RefSeq" id="WP_145250041.1">
    <property type="nucleotide sequence ID" value="NZ_CP036278.1"/>
</dbReference>
<keyword evidence="1" id="KW-1133">Transmembrane helix</keyword>
<feature type="transmembrane region" description="Helical" evidence="1">
    <location>
        <begin position="59"/>
        <end position="78"/>
    </location>
</feature>
<dbReference type="EMBL" id="CP036278">
    <property type="protein sequence ID" value="QDU58299.1"/>
    <property type="molecule type" value="Genomic_DNA"/>
</dbReference>
<reference evidence="2 3" key="1">
    <citation type="submission" date="2019-02" db="EMBL/GenBank/DDBJ databases">
        <title>Deep-cultivation of Planctomycetes and their phenomic and genomic characterization uncovers novel biology.</title>
        <authorList>
            <person name="Wiegand S."/>
            <person name="Jogler M."/>
            <person name="Boedeker C."/>
            <person name="Pinto D."/>
            <person name="Vollmers J."/>
            <person name="Rivas-Marin E."/>
            <person name="Kohn T."/>
            <person name="Peeters S.H."/>
            <person name="Heuer A."/>
            <person name="Rast P."/>
            <person name="Oberbeckmann S."/>
            <person name="Bunk B."/>
            <person name="Jeske O."/>
            <person name="Meyerdierks A."/>
            <person name="Storesund J.E."/>
            <person name="Kallscheuer N."/>
            <person name="Luecker S."/>
            <person name="Lage O.M."/>
            <person name="Pohl T."/>
            <person name="Merkel B.J."/>
            <person name="Hornburger P."/>
            <person name="Mueller R.-W."/>
            <person name="Bruemmer F."/>
            <person name="Labrenz M."/>
            <person name="Spormann A.M."/>
            <person name="Op den Camp H."/>
            <person name="Overmann J."/>
            <person name="Amann R."/>
            <person name="Jetten M.S.M."/>
            <person name="Mascher T."/>
            <person name="Medema M.H."/>
            <person name="Devos D.P."/>
            <person name="Kaster A.-K."/>
            <person name="Ovreas L."/>
            <person name="Rohde M."/>
            <person name="Galperin M.Y."/>
            <person name="Jogler C."/>
        </authorList>
    </citation>
    <scope>NUCLEOTIDE SEQUENCE [LARGE SCALE GENOMIC DNA]</scope>
    <source>
        <strain evidence="2 3">Pan181</strain>
    </source>
</reference>
<evidence type="ECO:0000313" key="2">
    <source>
        <dbReference type="EMBL" id="QDU58299.1"/>
    </source>
</evidence>
<proteinExistence type="predicted"/>
<keyword evidence="1" id="KW-0812">Transmembrane</keyword>
<dbReference type="AlphaFoldDB" id="A0A518AU94"/>
<keyword evidence="1" id="KW-0472">Membrane</keyword>
<evidence type="ECO:0000256" key="1">
    <source>
        <dbReference type="SAM" id="Phobius"/>
    </source>
</evidence>
<name>A0A518AU94_9BACT</name>
<protein>
    <submittedName>
        <fullName evidence="2">Uncharacterized protein</fullName>
    </submittedName>
</protein>
<feature type="transmembrane region" description="Helical" evidence="1">
    <location>
        <begin position="209"/>
        <end position="232"/>
    </location>
</feature>
<feature type="transmembrane region" description="Helical" evidence="1">
    <location>
        <begin position="85"/>
        <end position="108"/>
    </location>
</feature>
<accession>A0A518AU94</accession>
<dbReference type="KEGG" id="amuc:Pan181_45320"/>